<dbReference type="EC" id="2.3.1.129" evidence="7"/>
<evidence type="ECO:0000256" key="5">
    <source>
        <dbReference type="ARBA" id="ARBA00023315"/>
    </source>
</evidence>
<keyword evidence="3 7" id="KW-0808">Transferase</keyword>
<keyword evidence="2" id="KW-0441">Lipid A biosynthesis</keyword>
<dbReference type="AlphaFoldDB" id="A0A9D2L4Y0"/>
<dbReference type="InterPro" id="IPR037157">
    <property type="entry name" value="Acetyltransf_C_sf"/>
</dbReference>
<keyword evidence="1" id="KW-0444">Lipid biosynthesis</keyword>
<dbReference type="PIRSF" id="PIRSF000456">
    <property type="entry name" value="UDP-GlcNAc_acltr"/>
    <property type="match status" value="1"/>
</dbReference>
<dbReference type="NCBIfam" id="TIGR01852">
    <property type="entry name" value="lipid_A_lpxA"/>
    <property type="match status" value="1"/>
</dbReference>
<dbReference type="Proteomes" id="UP000824259">
    <property type="component" value="Unassembled WGS sequence"/>
</dbReference>
<reference evidence="7" key="1">
    <citation type="journal article" date="2021" name="PeerJ">
        <title>Extensive microbial diversity within the chicken gut microbiome revealed by metagenomics and culture.</title>
        <authorList>
            <person name="Gilroy R."/>
            <person name="Ravi A."/>
            <person name="Getino M."/>
            <person name="Pursley I."/>
            <person name="Horton D.L."/>
            <person name="Alikhan N.F."/>
            <person name="Baker D."/>
            <person name="Gharbi K."/>
            <person name="Hall N."/>
            <person name="Watson M."/>
            <person name="Adriaenssens E.M."/>
            <person name="Foster-Nyarko E."/>
            <person name="Jarju S."/>
            <person name="Secka A."/>
            <person name="Antonio M."/>
            <person name="Oren A."/>
            <person name="Chaudhuri R.R."/>
            <person name="La Ragione R."/>
            <person name="Hildebrand F."/>
            <person name="Pallen M.J."/>
        </authorList>
    </citation>
    <scope>NUCLEOTIDE SEQUENCE</scope>
    <source>
        <strain evidence="7">CHK169-11906</strain>
    </source>
</reference>
<reference evidence="7" key="2">
    <citation type="submission" date="2021-04" db="EMBL/GenBank/DDBJ databases">
        <authorList>
            <person name="Gilroy R."/>
        </authorList>
    </citation>
    <scope>NUCLEOTIDE SEQUENCE</scope>
    <source>
        <strain evidence="7">CHK169-11906</strain>
    </source>
</reference>
<dbReference type="GO" id="GO:0008780">
    <property type="term" value="F:acyl-[acyl-carrier-protein]-UDP-N-acetylglucosamine O-acyltransferase activity"/>
    <property type="evidence" value="ECO:0007669"/>
    <property type="project" value="UniProtKB-EC"/>
</dbReference>
<dbReference type="NCBIfam" id="NF003657">
    <property type="entry name" value="PRK05289.1"/>
    <property type="match status" value="1"/>
</dbReference>
<evidence type="ECO:0000256" key="2">
    <source>
        <dbReference type="ARBA" id="ARBA00022556"/>
    </source>
</evidence>
<evidence type="ECO:0000259" key="6">
    <source>
        <dbReference type="Pfam" id="PF13720"/>
    </source>
</evidence>
<keyword evidence="5 7" id="KW-0012">Acyltransferase</keyword>
<dbReference type="Pfam" id="PF00132">
    <property type="entry name" value="Hexapep"/>
    <property type="match status" value="1"/>
</dbReference>
<accession>A0A9D2L4Y0</accession>
<gene>
    <name evidence="7" type="primary">lpxA</name>
    <name evidence="7" type="ORF">H9779_07150</name>
</gene>
<feature type="domain" description="UDP N-acetylglucosamine O-acyltransferase C-terminal" evidence="6">
    <location>
        <begin position="173"/>
        <end position="253"/>
    </location>
</feature>
<dbReference type="PANTHER" id="PTHR43480">
    <property type="entry name" value="ACYL-[ACYL-CARRIER-PROTEIN]--UDP-N-ACETYLGLUCOSAMINE O-ACYLTRANSFERASE"/>
    <property type="match status" value="1"/>
</dbReference>
<dbReference type="Pfam" id="PF13720">
    <property type="entry name" value="Acetyltransf_11"/>
    <property type="match status" value="1"/>
</dbReference>
<sequence>MISKLAYVHPDAKIGQNVTVEPFAYIAGDVTIGDDCWIGPGAVIHDGARIGKGCKIHTAASISCTPQDLKFVGEKTYAEIGDYNEIRECVTISRGTASRGKTVVGSHNLIMAYVHIAHDDVIGSHCVIANRVSFAGEVEVGDWAVIGGHVAVHQWTRIGEHTMIQGGSLIGKDVPPFITLHNTGRFAGINKVGLSRRGFTPEKIAEIHHAARILFQSDLNYLTGCDEVEKQVPQSPERDRMVQFIRESKRGIIKPYEASCGKEE</sequence>
<dbReference type="InterPro" id="IPR001451">
    <property type="entry name" value="Hexapep"/>
</dbReference>
<evidence type="ECO:0000256" key="4">
    <source>
        <dbReference type="ARBA" id="ARBA00023098"/>
    </source>
</evidence>
<organism evidence="7 8">
    <name type="scientific">Candidatus Alistipes avicola</name>
    <dbReference type="NCBI Taxonomy" id="2838432"/>
    <lineage>
        <taxon>Bacteria</taxon>
        <taxon>Pseudomonadati</taxon>
        <taxon>Bacteroidota</taxon>
        <taxon>Bacteroidia</taxon>
        <taxon>Bacteroidales</taxon>
        <taxon>Rikenellaceae</taxon>
        <taxon>Alistipes</taxon>
    </lineage>
</organism>
<keyword evidence="4" id="KW-0443">Lipid metabolism</keyword>
<evidence type="ECO:0000256" key="3">
    <source>
        <dbReference type="ARBA" id="ARBA00022679"/>
    </source>
</evidence>
<dbReference type="InterPro" id="IPR029098">
    <property type="entry name" value="Acetyltransf_C"/>
</dbReference>
<dbReference type="Gene3D" id="2.160.10.10">
    <property type="entry name" value="Hexapeptide repeat proteins"/>
    <property type="match status" value="1"/>
</dbReference>
<proteinExistence type="predicted"/>
<comment type="caution">
    <text evidence="7">The sequence shown here is derived from an EMBL/GenBank/DDBJ whole genome shotgun (WGS) entry which is preliminary data.</text>
</comment>
<dbReference type="InterPro" id="IPR011004">
    <property type="entry name" value="Trimer_LpxA-like_sf"/>
</dbReference>
<dbReference type="SUPFAM" id="SSF51161">
    <property type="entry name" value="Trimeric LpxA-like enzymes"/>
    <property type="match status" value="1"/>
</dbReference>
<dbReference type="CDD" id="cd03351">
    <property type="entry name" value="LbH_UDP-GlcNAc_AT"/>
    <property type="match status" value="1"/>
</dbReference>
<dbReference type="Gene3D" id="1.20.1180.10">
    <property type="entry name" value="Udp N-acetylglucosamine O-acyltransferase, C-terminal domain"/>
    <property type="match status" value="1"/>
</dbReference>
<protein>
    <submittedName>
        <fullName evidence="7">Acyl-ACP--UDP-N-acetylglucosamine O-acyltransferase</fullName>
        <ecNumber evidence="7">2.3.1.129</ecNumber>
    </submittedName>
</protein>
<name>A0A9D2L4Y0_9BACT</name>
<dbReference type="GO" id="GO:0016020">
    <property type="term" value="C:membrane"/>
    <property type="evidence" value="ECO:0007669"/>
    <property type="project" value="GOC"/>
</dbReference>
<dbReference type="InterPro" id="IPR010137">
    <property type="entry name" value="Lipid_A_LpxA"/>
</dbReference>
<evidence type="ECO:0000313" key="7">
    <source>
        <dbReference type="EMBL" id="HJA99354.1"/>
    </source>
</evidence>
<dbReference type="PANTHER" id="PTHR43480:SF1">
    <property type="entry name" value="ACYL-[ACYL-CARRIER-PROTEIN]--UDP-N-ACETYLGLUCOSAMINE O-ACYLTRANSFERASE, MITOCHONDRIAL-RELATED"/>
    <property type="match status" value="1"/>
</dbReference>
<dbReference type="GO" id="GO:0009245">
    <property type="term" value="P:lipid A biosynthetic process"/>
    <property type="evidence" value="ECO:0007669"/>
    <property type="project" value="UniProtKB-KW"/>
</dbReference>
<evidence type="ECO:0000256" key="1">
    <source>
        <dbReference type="ARBA" id="ARBA00022516"/>
    </source>
</evidence>
<dbReference type="EMBL" id="DWYR01000022">
    <property type="protein sequence ID" value="HJA99354.1"/>
    <property type="molecule type" value="Genomic_DNA"/>
</dbReference>
<evidence type="ECO:0000313" key="8">
    <source>
        <dbReference type="Proteomes" id="UP000824259"/>
    </source>
</evidence>